<reference evidence="1 2" key="1">
    <citation type="submission" date="2018-10" db="EMBL/GenBank/DDBJ databases">
        <title>Isolation, diversity and antibacterial activity of antinobacteria from the wheat rhizosphere soil.</title>
        <authorList>
            <person name="Sun T."/>
        </authorList>
    </citation>
    <scope>NUCLEOTIDE SEQUENCE [LARGE SCALE GENOMIC DNA]</scope>
    <source>
        <strain evidence="1 2">SJ-23</strain>
    </source>
</reference>
<dbReference type="OrthoDB" id="7698234at2"/>
<name>A0A3M8AKB6_9MICO</name>
<comment type="caution">
    <text evidence="1">The sequence shown here is derived from an EMBL/GenBank/DDBJ whole genome shotgun (WGS) entry which is preliminary data.</text>
</comment>
<protein>
    <recommendedName>
        <fullName evidence="3">Low temperature requirement protein A</fullName>
    </recommendedName>
</protein>
<dbReference type="PANTHER" id="PTHR36840">
    <property type="entry name" value="BLL5714 PROTEIN"/>
    <property type="match status" value="1"/>
</dbReference>
<evidence type="ECO:0000313" key="1">
    <source>
        <dbReference type="EMBL" id="RNB51621.1"/>
    </source>
</evidence>
<gene>
    <name evidence="1" type="ORF">EDM22_03650</name>
</gene>
<dbReference type="Pfam" id="PF06772">
    <property type="entry name" value="LtrA"/>
    <property type="match status" value="1"/>
</dbReference>
<sequence>MVGPLELFYDLVVVVLVAQAGHHLAEHLTWEGVGDFAAVFAVIWIAWLNGTMMHDLHGRDDVGSRNRVFAQMLVLTVMATQVADAPGETGTGFALSAAALFALMSVLWWWVARQDDPSWRPVTRPYIVGTAAFAILLAATALLDDAQRVLAWGVMSAAYLALAVIVSGVTASGRSNPLTVTESLAERSGLLVIIVLGEVFLGVVEGLTSVEFGGLQLATALAALAVGFGMWWTYFDLVGHRLPAARPGAAVSWLALHLPLTAAAAAAGASMVVLVEGAGEGRADAGAAWVLSGGAAVLLLSLIGCTLQREPGADVPGWPERIACLVAAALAVGLGAARPSGVVLCLGLVAILMIPWLVGVVRGTVMPDDASSAAAG</sequence>
<organism evidence="1 2">
    <name type="scientific">Agromyces tardus</name>
    <dbReference type="NCBI Taxonomy" id="2583849"/>
    <lineage>
        <taxon>Bacteria</taxon>
        <taxon>Bacillati</taxon>
        <taxon>Actinomycetota</taxon>
        <taxon>Actinomycetes</taxon>
        <taxon>Micrococcales</taxon>
        <taxon>Microbacteriaceae</taxon>
        <taxon>Agromyces</taxon>
    </lineage>
</organism>
<dbReference type="EMBL" id="RHHB01000003">
    <property type="protein sequence ID" value="RNB51621.1"/>
    <property type="molecule type" value="Genomic_DNA"/>
</dbReference>
<proteinExistence type="predicted"/>
<dbReference type="AlphaFoldDB" id="A0A3M8AKB6"/>
<dbReference type="PANTHER" id="PTHR36840:SF1">
    <property type="entry name" value="BLL5714 PROTEIN"/>
    <property type="match status" value="1"/>
</dbReference>
<keyword evidence="2" id="KW-1185">Reference proteome</keyword>
<evidence type="ECO:0000313" key="2">
    <source>
        <dbReference type="Proteomes" id="UP000275048"/>
    </source>
</evidence>
<evidence type="ECO:0008006" key="3">
    <source>
        <dbReference type="Google" id="ProtNLM"/>
    </source>
</evidence>
<accession>A0A3M8AKB6</accession>
<dbReference type="InterPro" id="IPR010640">
    <property type="entry name" value="Low_temperature_requirement_A"/>
</dbReference>
<dbReference type="Proteomes" id="UP000275048">
    <property type="component" value="Unassembled WGS sequence"/>
</dbReference>